<feature type="region of interest" description="Disordered" evidence="1">
    <location>
        <begin position="83"/>
        <end position="103"/>
    </location>
</feature>
<dbReference type="EMBL" id="CALNXJ010000031">
    <property type="protein sequence ID" value="CAH3137214.1"/>
    <property type="molecule type" value="Genomic_DNA"/>
</dbReference>
<evidence type="ECO:0000256" key="1">
    <source>
        <dbReference type="SAM" id="MobiDB-lite"/>
    </source>
</evidence>
<comment type="caution">
    <text evidence="2">The sequence shown here is derived from an EMBL/GenBank/DDBJ whole genome shotgun (WGS) entry which is preliminary data.</text>
</comment>
<accession>A0AAU9X5K5</accession>
<name>A0AAU9X5K5_9CNID</name>
<organism evidence="2 3">
    <name type="scientific">Pocillopora meandrina</name>
    <dbReference type="NCBI Taxonomy" id="46732"/>
    <lineage>
        <taxon>Eukaryota</taxon>
        <taxon>Metazoa</taxon>
        <taxon>Cnidaria</taxon>
        <taxon>Anthozoa</taxon>
        <taxon>Hexacorallia</taxon>
        <taxon>Scleractinia</taxon>
        <taxon>Astrocoeniina</taxon>
        <taxon>Pocilloporidae</taxon>
        <taxon>Pocillopora</taxon>
    </lineage>
</organism>
<gene>
    <name evidence="2" type="ORF">PMEA_00017983</name>
</gene>
<keyword evidence="3" id="KW-1185">Reference proteome</keyword>
<protein>
    <submittedName>
        <fullName evidence="2">Uncharacterized protein</fullName>
    </submittedName>
</protein>
<sequence>MAASGMSHGRRKGNRVPVERHLDQNWRQPPRSGSPSTSHVNGNSSHSSLKRDPNASPADQEFKKNVDFLQKEWRKLEAELKSKKDTITPYVGRDPEKPDSQGVDLDAFLENVHRLQQQQQLQ</sequence>
<reference evidence="2 3" key="1">
    <citation type="submission" date="2022-05" db="EMBL/GenBank/DDBJ databases">
        <authorList>
            <consortium name="Genoscope - CEA"/>
            <person name="William W."/>
        </authorList>
    </citation>
    <scope>NUCLEOTIDE SEQUENCE [LARGE SCALE GENOMIC DNA]</scope>
</reference>
<evidence type="ECO:0000313" key="2">
    <source>
        <dbReference type="EMBL" id="CAH3137214.1"/>
    </source>
</evidence>
<evidence type="ECO:0000313" key="3">
    <source>
        <dbReference type="Proteomes" id="UP001159428"/>
    </source>
</evidence>
<feature type="compositionally biased region" description="Polar residues" evidence="1">
    <location>
        <begin position="25"/>
        <end position="47"/>
    </location>
</feature>
<feature type="region of interest" description="Disordered" evidence="1">
    <location>
        <begin position="1"/>
        <end position="63"/>
    </location>
</feature>
<proteinExistence type="predicted"/>
<dbReference type="AlphaFoldDB" id="A0AAU9X5K5"/>
<dbReference type="Proteomes" id="UP001159428">
    <property type="component" value="Unassembled WGS sequence"/>
</dbReference>